<dbReference type="RefSeq" id="WP_234808902.1">
    <property type="nucleotide sequence ID" value="NZ_AP022609.1"/>
</dbReference>
<dbReference type="PROSITE" id="PS51257">
    <property type="entry name" value="PROKAR_LIPOPROTEIN"/>
    <property type="match status" value="1"/>
</dbReference>
<reference evidence="1 2" key="1">
    <citation type="journal article" date="2019" name="Emerg. Microbes Infect.">
        <title>Comprehensive subspecies identification of 175 nontuberculous mycobacteria species based on 7547 genomic profiles.</title>
        <authorList>
            <person name="Matsumoto Y."/>
            <person name="Kinjo T."/>
            <person name="Motooka D."/>
            <person name="Nabeya D."/>
            <person name="Jung N."/>
            <person name="Uechi K."/>
            <person name="Horii T."/>
            <person name="Iida T."/>
            <person name="Fujita J."/>
            <person name="Nakamura S."/>
        </authorList>
    </citation>
    <scope>NUCLEOTIDE SEQUENCE [LARGE SCALE GENOMIC DNA]</scope>
    <source>
        <strain evidence="1 2">JCM 13571</strain>
    </source>
</reference>
<name>A0A7I7WWZ2_9MYCO</name>
<dbReference type="EMBL" id="AP022609">
    <property type="protein sequence ID" value="BBZ22129.1"/>
    <property type="molecule type" value="Genomic_DNA"/>
</dbReference>
<dbReference type="AlphaFoldDB" id="A0A7I7WWZ2"/>
<proteinExistence type="predicted"/>
<evidence type="ECO:0000313" key="2">
    <source>
        <dbReference type="Proteomes" id="UP000467260"/>
    </source>
</evidence>
<sequence length="215" mass="23149">MGNEYRRGIAQFQRLMALALLGFLTVGCHTEQPLGPPIPTGATILGGSTMTSAPPPPPGWKAAVVTPTSQQQAQDTVLAYLKKTLTALPPGIAFDASRYSGGTTAVPCNDSPLNTNPPVEFTATGDLTVPSEVDADKLITQTGDIWKSWGWWVFERDDFRKPNRFGYSPDGYTFQIRASNPPGYPPSVIATSPCFPHDIARDDIPFPRTVTAEVG</sequence>
<accession>A0A7I7WWZ2</accession>
<dbReference type="KEGG" id="mhib:MHIB_05470"/>
<organism evidence="1 2">
    <name type="scientific">Mycolicibacter hiberniae</name>
    <dbReference type="NCBI Taxonomy" id="29314"/>
    <lineage>
        <taxon>Bacteria</taxon>
        <taxon>Bacillati</taxon>
        <taxon>Actinomycetota</taxon>
        <taxon>Actinomycetes</taxon>
        <taxon>Mycobacteriales</taxon>
        <taxon>Mycobacteriaceae</taxon>
        <taxon>Mycolicibacter</taxon>
    </lineage>
</organism>
<keyword evidence="2" id="KW-1185">Reference proteome</keyword>
<gene>
    <name evidence="1" type="ORF">MHIB_05470</name>
</gene>
<dbReference type="Proteomes" id="UP000467260">
    <property type="component" value="Chromosome"/>
</dbReference>
<protein>
    <submittedName>
        <fullName evidence="1">Uncharacterized protein</fullName>
    </submittedName>
</protein>
<evidence type="ECO:0000313" key="1">
    <source>
        <dbReference type="EMBL" id="BBZ22129.1"/>
    </source>
</evidence>